<dbReference type="EMBL" id="CP004121">
    <property type="protein sequence ID" value="AGF57007.1"/>
    <property type="molecule type" value="Genomic_DNA"/>
</dbReference>
<evidence type="ECO:0000313" key="3">
    <source>
        <dbReference type="Proteomes" id="UP000011728"/>
    </source>
</evidence>
<proteinExistence type="predicted"/>
<evidence type="ECO:0000313" key="2">
    <source>
        <dbReference type="EMBL" id="AGF57007.1"/>
    </source>
</evidence>
<dbReference type="SUPFAM" id="SSF47413">
    <property type="entry name" value="lambda repressor-like DNA-binding domains"/>
    <property type="match status" value="1"/>
</dbReference>
<name>M1N097_9CLOT</name>
<gene>
    <name evidence="2" type="ORF">Cspa_c32460</name>
</gene>
<dbReference type="OrthoDB" id="9808239at2"/>
<dbReference type="RefSeq" id="WP_015393325.1">
    <property type="nucleotide sequence ID" value="NZ_AOIF01000068.1"/>
</dbReference>
<dbReference type="Pfam" id="PF12844">
    <property type="entry name" value="HTH_19"/>
    <property type="match status" value="1"/>
</dbReference>
<dbReference type="Gene3D" id="1.10.260.40">
    <property type="entry name" value="lambda repressor-like DNA-binding domains"/>
    <property type="match status" value="1"/>
</dbReference>
<sequence length="44" mass="5387">MFNERLEKYRDELHLKQNEMAYKLKVSDGYYSLIESGKRYPSKK</sequence>
<dbReference type="PATRIC" id="fig|931276.5.peg.3268"/>
<dbReference type="KEGG" id="csr:Cspa_c32460"/>
<feature type="domain" description="HTH cro/C1-type" evidence="1">
    <location>
        <begin position="6"/>
        <end position="42"/>
    </location>
</feature>
<keyword evidence="3" id="KW-1185">Reference proteome</keyword>
<reference evidence="2 3" key="1">
    <citation type="submission" date="2013-02" db="EMBL/GenBank/DDBJ databases">
        <title>Genome sequence of Clostridium saccharoperbutylacetonicum N1-4(HMT).</title>
        <authorList>
            <person name="Poehlein A."/>
            <person name="Daniel R."/>
        </authorList>
    </citation>
    <scope>NUCLEOTIDE SEQUENCE [LARGE SCALE GENOMIC DNA]</scope>
    <source>
        <strain evidence="3">N1-4(HMT)</strain>
    </source>
</reference>
<dbReference type="HOGENOM" id="CLU_3214558_0_0_9"/>
<dbReference type="PROSITE" id="PS50943">
    <property type="entry name" value="HTH_CROC1"/>
    <property type="match status" value="1"/>
</dbReference>
<organism evidence="2 3">
    <name type="scientific">Clostridium saccharoperbutylacetonicum N1-4(HMT)</name>
    <dbReference type="NCBI Taxonomy" id="931276"/>
    <lineage>
        <taxon>Bacteria</taxon>
        <taxon>Bacillati</taxon>
        <taxon>Bacillota</taxon>
        <taxon>Clostridia</taxon>
        <taxon>Eubacteriales</taxon>
        <taxon>Clostridiaceae</taxon>
        <taxon>Clostridium</taxon>
    </lineage>
</organism>
<dbReference type="InterPro" id="IPR001387">
    <property type="entry name" value="Cro/C1-type_HTH"/>
</dbReference>
<dbReference type="Proteomes" id="UP000011728">
    <property type="component" value="Chromosome"/>
</dbReference>
<dbReference type="InterPro" id="IPR010982">
    <property type="entry name" value="Lambda_DNA-bd_dom_sf"/>
</dbReference>
<dbReference type="AlphaFoldDB" id="M1N097"/>
<dbReference type="CDD" id="cd00093">
    <property type="entry name" value="HTH_XRE"/>
    <property type="match status" value="1"/>
</dbReference>
<protein>
    <submittedName>
        <fullName evidence="2">Helix-turn-helix domain-containing protein</fullName>
    </submittedName>
</protein>
<dbReference type="GO" id="GO:0003677">
    <property type="term" value="F:DNA binding"/>
    <property type="evidence" value="ECO:0007669"/>
    <property type="project" value="InterPro"/>
</dbReference>
<evidence type="ECO:0000259" key="1">
    <source>
        <dbReference type="PROSITE" id="PS50943"/>
    </source>
</evidence>
<accession>M1N097</accession>